<comment type="similarity">
    <text evidence="1">In the C-terminal section; belongs to the class-I pyridoxal-phosphate-dependent aminotransferase family.</text>
</comment>
<keyword evidence="9" id="KW-1185">Reference proteome</keyword>
<organism evidence="8 9">
    <name type="scientific">Actibacterium mucosum KCTC 23349</name>
    <dbReference type="NCBI Taxonomy" id="1454373"/>
    <lineage>
        <taxon>Bacteria</taxon>
        <taxon>Pseudomonadati</taxon>
        <taxon>Pseudomonadota</taxon>
        <taxon>Alphaproteobacteria</taxon>
        <taxon>Rhodobacterales</taxon>
        <taxon>Roseobacteraceae</taxon>
        <taxon>Actibacterium</taxon>
    </lineage>
</organism>
<dbReference type="InterPro" id="IPR036388">
    <property type="entry name" value="WH-like_DNA-bd_sf"/>
</dbReference>
<dbReference type="Gene3D" id="3.40.640.10">
    <property type="entry name" value="Type I PLP-dependent aspartate aminotransferase-like (Major domain)"/>
    <property type="match status" value="1"/>
</dbReference>
<sequence>MSKEVWLPKIRDTGQPKYIELAIAIGEDIAAGRLKPGQRLPPQRRIAEAMGVDISLISRSYAEAARRGFVQSHVGRGTFVSEAKPHHEGPDPQRVLEEDPRMNMPPEIEDAALIERMQRGLDHVASNIVPLLRYQSATGGKKDREVSIDWMQSNGRRVSPNTLTITPGAHAAIQAALMVIRKPETVILCEPVTYPGIRAIAAQLSIPLIALEEDEKGVLPAAIIDAAAQHPHAVLYLNPTLRNPTTHTIPNDRRMEIADTLRSLGMQLIEDDAYGLVVSDTPIPISDMIPDLAWHILGVSKAFGAGLRLAYATAPDRAQLSAFVQVIRTTSVMTSPLNLALLSTWIEQGTADAVVAETRRVARRRQDLAARVLPDVTFESQPEAFNIWMQPPLGLSRAEVLARTAGGPIGIVPSDVFTVGVAPGEFLRVCLGGPLTESALEDGLINLRAALMQNDWSG</sequence>
<name>A0A037ZFN7_9RHOB</name>
<dbReference type="EMBL" id="JFKE01000008">
    <property type="protein sequence ID" value="KAJ54351.1"/>
    <property type="molecule type" value="Genomic_DNA"/>
</dbReference>
<keyword evidence="2" id="KW-0663">Pyridoxal phosphate</keyword>
<dbReference type="InterPro" id="IPR015424">
    <property type="entry name" value="PyrdxlP-dep_Trfase"/>
</dbReference>
<dbReference type="PANTHER" id="PTHR46577:SF1">
    <property type="entry name" value="HTH-TYPE TRANSCRIPTIONAL REGULATORY PROTEIN GABR"/>
    <property type="match status" value="1"/>
</dbReference>
<proteinExistence type="inferred from homology"/>
<reference evidence="8 9" key="1">
    <citation type="submission" date="2014-03" db="EMBL/GenBank/DDBJ databases">
        <title>Draft Genome Sequence of Actibacterium mucosum KCTC 23349, a Marine Alphaproteobacterium with Complex Ionic Requirements Isolated from Mediterranean Seawater at Malvarrosa Beach, Valencia, Spain.</title>
        <authorList>
            <person name="Arahal D.R."/>
            <person name="Shao Z."/>
            <person name="Lai Q."/>
            <person name="Pujalte M.J."/>
        </authorList>
    </citation>
    <scope>NUCLEOTIDE SEQUENCE [LARGE SCALE GENOMIC DNA]</scope>
    <source>
        <strain evidence="8 9">KCTC 23349</strain>
    </source>
</reference>
<evidence type="ECO:0000259" key="7">
    <source>
        <dbReference type="PROSITE" id="PS50949"/>
    </source>
</evidence>
<dbReference type="CDD" id="cd00609">
    <property type="entry name" value="AAT_like"/>
    <property type="match status" value="1"/>
</dbReference>
<evidence type="ECO:0000256" key="2">
    <source>
        <dbReference type="ARBA" id="ARBA00022898"/>
    </source>
</evidence>
<dbReference type="Pfam" id="PF00155">
    <property type="entry name" value="Aminotran_1_2"/>
    <property type="match status" value="1"/>
</dbReference>
<keyword evidence="4" id="KW-0238">DNA-binding</keyword>
<dbReference type="SUPFAM" id="SSF53383">
    <property type="entry name" value="PLP-dependent transferases"/>
    <property type="match status" value="1"/>
</dbReference>
<dbReference type="InterPro" id="IPR015421">
    <property type="entry name" value="PyrdxlP-dep_Trfase_major"/>
</dbReference>
<evidence type="ECO:0000256" key="5">
    <source>
        <dbReference type="ARBA" id="ARBA00023163"/>
    </source>
</evidence>
<evidence type="ECO:0000256" key="3">
    <source>
        <dbReference type="ARBA" id="ARBA00023015"/>
    </source>
</evidence>
<dbReference type="SUPFAM" id="SSF46785">
    <property type="entry name" value="Winged helix' DNA-binding domain"/>
    <property type="match status" value="1"/>
</dbReference>
<evidence type="ECO:0000313" key="8">
    <source>
        <dbReference type="EMBL" id="KAJ54351.1"/>
    </source>
</evidence>
<dbReference type="AlphaFoldDB" id="A0A037ZFN7"/>
<dbReference type="GO" id="GO:0003677">
    <property type="term" value="F:DNA binding"/>
    <property type="evidence" value="ECO:0007669"/>
    <property type="project" value="UniProtKB-KW"/>
</dbReference>
<evidence type="ECO:0000256" key="1">
    <source>
        <dbReference type="ARBA" id="ARBA00005384"/>
    </source>
</evidence>
<dbReference type="GO" id="GO:0030170">
    <property type="term" value="F:pyridoxal phosphate binding"/>
    <property type="evidence" value="ECO:0007669"/>
    <property type="project" value="InterPro"/>
</dbReference>
<dbReference type="Pfam" id="PF00392">
    <property type="entry name" value="GntR"/>
    <property type="match status" value="1"/>
</dbReference>
<dbReference type="InterPro" id="IPR004839">
    <property type="entry name" value="Aminotransferase_I/II_large"/>
</dbReference>
<dbReference type="STRING" id="1454373.ACMU_18155"/>
<dbReference type="InterPro" id="IPR015422">
    <property type="entry name" value="PyrdxlP-dep_Trfase_small"/>
</dbReference>
<dbReference type="InterPro" id="IPR051446">
    <property type="entry name" value="HTH_trans_reg/aminotransferase"/>
</dbReference>
<dbReference type="OrthoDB" id="9794015at2"/>
<dbReference type="Gene3D" id="1.10.10.10">
    <property type="entry name" value="Winged helix-like DNA-binding domain superfamily/Winged helix DNA-binding domain"/>
    <property type="match status" value="1"/>
</dbReference>
<dbReference type="PANTHER" id="PTHR46577">
    <property type="entry name" value="HTH-TYPE TRANSCRIPTIONAL REGULATORY PROTEIN GABR"/>
    <property type="match status" value="1"/>
</dbReference>
<dbReference type="GO" id="GO:0003700">
    <property type="term" value="F:DNA-binding transcription factor activity"/>
    <property type="evidence" value="ECO:0007669"/>
    <property type="project" value="InterPro"/>
</dbReference>
<keyword evidence="5" id="KW-0804">Transcription</keyword>
<dbReference type="SMART" id="SM00345">
    <property type="entry name" value="HTH_GNTR"/>
    <property type="match status" value="1"/>
</dbReference>
<gene>
    <name evidence="8" type="ORF">ACMU_18155</name>
</gene>
<feature type="region of interest" description="Disordered" evidence="6">
    <location>
        <begin position="79"/>
        <end position="99"/>
    </location>
</feature>
<protein>
    <submittedName>
        <fullName evidence="8">GntR family transcriptional regulator</fullName>
    </submittedName>
</protein>
<accession>A0A037ZFN7</accession>
<dbReference type="InterPro" id="IPR036390">
    <property type="entry name" value="WH_DNA-bd_sf"/>
</dbReference>
<dbReference type="Proteomes" id="UP000026249">
    <property type="component" value="Unassembled WGS sequence"/>
</dbReference>
<dbReference type="RefSeq" id="WP_035261616.1">
    <property type="nucleotide sequence ID" value="NZ_JFKE01000008.1"/>
</dbReference>
<feature type="domain" description="HTH gntR-type" evidence="7">
    <location>
        <begin position="15"/>
        <end position="83"/>
    </location>
</feature>
<dbReference type="PROSITE" id="PS50949">
    <property type="entry name" value="HTH_GNTR"/>
    <property type="match status" value="1"/>
</dbReference>
<evidence type="ECO:0000256" key="6">
    <source>
        <dbReference type="SAM" id="MobiDB-lite"/>
    </source>
</evidence>
<dbReference type="CDD" id="cd07377">
    <property type="entry name" value="WHTH_GntR"/>
    <property type="match status" value="1"/>
</dbReference>
<feature type="compositionally biased region" description="Basic and acidic residues" evidence="6">
    <location>
        <begin position="83"/>
        <end position="99"/>
    </location>
</feature>
<dbReference type="Gene3D" id="3.90.1150.10">
    <property type="entry name" value="Aspartate Aminotransferase, domain 1"/>
    <property type="match status" value="1"/>
</dbReference>
<evidence type="ECO:0000256" key="4">
    <source>
        <dbReference type="ARBA" id="ARBA00023125"/>
    </source>
</evidence>
<evidence type="ECO:0000313" key="9">
    <source>
        <dbReference type="Proteomes" id="UP000026249"/>
    </source>
</evidence>
<dbReference type="InterPro" id="IPR000524">
    <property type="entry name" value="Tscrpt_reg_HTH_GntR"/>
</dbReference>
<comment type="caution">
    <text evidence="8">The sequence shown here is derived from an EMBL/GenBank/DDBJ whole genome shotgun (WGS) entry which is preliminary data.</text>
</comment>
<keyword evidence="3" id="KW-0805">Transcription regulation</keyword>